<feature type="domain" description="Adenylyltransferase AadA C-terminal" evidence="2">
    <location>
        <begin position="157"/>
        <end position="251"/>
    </location>
</feature>
<dbReference type="InterPro" id="IPR043519">
    <property type="entry name" value="NT_sf"/>
</dbReference>
<dbReference type="AlphaFoldDB" id="A0AA37DFV1"/>
<evidence type="ECO:0000313" key="3">
    <source>
        <dbReference type="EMBL" id="EHO16196.1"/>
    </source>
</evidence>
<dbReference type="Pfam" id="PF13427">
    <property type="entry name" value="AadA_C"/>
    <property type="match status" value="1"/>
</dbReference>
<reference evidence="3 4" key="1">
    <citation type="submission" date="2011-10" db="EMBL/GenBank/DDBJ databases">
        <title>The Genome Sequence of Lachnospiraceae bacterium ACC2.</title>
        <authorList>
            <consortium name="The Broad Institute Genome Sequencing Platform"/>
            <person name="Earl A."/>
            <person name="Ward D."/>
            <person name="Feldgarden M."/>
            <person name="Gevers D."/>
            <person name="Sizova M."/>
            <person name="Hazen A."/>
            <person name="Epstein S."/>
            <person name="Young S.K."/>
            <person name="Zeng Q."/>
            <person name="Gargeya S."/>
            <person name="Fitzgerald M."/>
            <person name="Haas B."/>
            <person name="Abouelleil A."/>
            <person name="Alvarado L."/>
            <person name="Arachchi H.M."/>
            <person name="Berlin A."/>
            <person name="Brown A."/>
            <person name="Chapman S.B."/>
            <person name="Chen Z."/>
            <person name="Dunbar C."/>
            <person name="Freedman E."/>
            <person name="Gearin G."/>
            <person name="Goldberg J."/>
            <person name="Griggs A."/>
            <person name="Gujja S."/>
            <person name="Heiman D."/>
            <person name="Howarth C."/>
            <person name="Larson L."/>
            <person name="Lui A."/>
            <person name="MacDonald P.J.P."/>
            <person name="Montmayeur A."/>
            <person name="Murphy C."/>
            <person name="Neiman D."/>
            <person name="Pearson M."/>
            <person name="Priest M."/>
            <person name="Roberts A."/>
            <person name="Saif S."/>
            <person name="Shea T."/>
            <person name="Shenoy N."/>
            <person name="Sisk P."/>
            <person name="Stolte C."/>
            <person name="Sykes S."/>
            <person name="Wortman J."/>
            <person name="Nusbaum C."/>
            <person name="Birren B."/>
        </authorList>
    </citation>
    <scope>NUCLEOTIDE SEQUENCE [LARGE SCALE GENOMIC DNA]</scope>
    <source>
        <strain evidence="3 4">ACC2</strain>
    </source>
</reference>
<dbReference type="Gene3D" id="3.30.460.10">
    <property type="entry name" value="Beta Polymerase, domain 2"/>
    <property type="match status" value="1"/>
</dbReference>
<protein>
    <recommendedName>
        <fullName evidence="2">Adenylyltransferase AadA C-terminal domain-containing protein</fullName>
    </recommendedName>
</protein>
<keyword evidence="1" id="KW-0808">Transferase</keyword>
<evidence type="ECO:0000259" key="2">
    <source>
        <dbReference type="Pfam" id="PF13427"/>
    </source>
</evidence>
<organism evidence="3 4">
    <name type="scientific">Stomatobaculum longum</name>
    <dbReference type="NCBI Taxonomy" id="796942"/>
    <lineage>
        <taxon>Bacteria</taxon>
        <taxon>Bacillati</taxon>
        <taxon>Bacillota</taxon>
        <taxon>Clostridia</taxon>
        <taxon>Lachnospirales</taxon>
        <taxon>Lachnospiraceae</taxon>
        <taxon>Stomatobaculum</taxon>
    </lineage>
</organism>
<name>A0AA37DFV1_9FIRM</name>
<accession>A0AA37DFV1</accession>
<dbReference type="Proteomes" id="UP000018466">
    <property type="component" value="Unassembled WGS sequence"/>
</dbReference>
<evidence type="ECO:0000256" key="1">
    <source>
        <dbReference type="ARBA" id="ARBA00022679"/>
    </source>
</evidence>
<dbReference type="GO" id="GO:0016740">
    <property type="term" value="F:transferase activity"/>
    <property type="evidence" value="ECO:0007669"/>
    <property type="project" value="UniProtKB-KW"/>
</dbReference>
<comment type="caution">
    <text evidence="3">The sequence shown here is derived from an EMBL/GenBank/DDBJ whole genome shotgun (WGS) entry which is preliminary data.</text>
</comment>
<proteinExistence type="predicted"/>
<sequence>MSSHIPEQDEQLTRFLGRFQNKLRCILGAKLIGIYIHGSVAQNAFRWERSDVDALAVVSERLTAAERLHFVEEIRALSVEGPAKGIEVSVLTEAELRWGAHPYVTECHYSPFWDEYVREAGWENWDEESRRDEDITSHIFNLRQRGIVLEGPEITALFPVISRETFTESIAYDEHDAPVDMVDSVMNLCRYHCFLRSGALLSKEEGLQRMLPELPAYEAFLRRILREFYAGTVYLDEALAETAERFKEEMLTKRAKERIAPKRKPPAE</sequence>
<evidence type="ECO:0000313" key="4">
    <source>
        <dbReference type="Proteomes" id="UP000018466"/>
    </source>
</evidence>
<gene>
    <name evidence="3" type="ORF">HMPREF9623_01517</name>
</gene>
<dbReference type="SUPFAM" id="SSF81301">
    <property type="entry name" value="Nucleotidyltransferase"/>
    <property type="match status" value="1"/>
</dbReference>
<keyword evidence="4" id="KW-1185">Reference proteome</keyword>
<dbReference type="InterPro" id="IPR025184">
    <property type="entry name" value="AadA_C"/>
</dbReference>
<dbReference type="EMBL" id="AGEL01000010">
    <property type="protein sequence ID" value="EHO16196.1"/>
    <property type="molecule type" value="Genomic_DNA"/>
</dbReference>